<dbReference type="Proteomes" id="UP000663829">
    <property type="component" value="Unassembled WGS sequence"/>
</dbReference>
<dbReference type="GO" id="GO:0046854">
    <property type="term" value="P:phosphatidylinositol phosphate biosynthetic process"/>
    <property type="evidence" value="ECO:0007669"/>
    <property type="project" value="TreeGrafter"/>
</dbReference>
<dbReference type="SMART" id="SM00028">
    <property type="entry name" value="TPR"/>
    <property type="match status" value="2"/>
</dbReference>
<name>A0A813ZTW8_9BILA</name>
<evidence type="ECO:0000256" key="2">
    <source>
        <dbReference type="ARBA" id="ARBA00038251"/>
    </source>
</evidence>
<dbReference type="EMBL" id="CAJNOQ010001548">
    <property type="protein sequence ID" value="CAF0902547.1"/>
    <property type="molecule type" value="Genomic_DNA"/>
</dbReference>
<reference evidence="3" key="1">
    <citation type="submission" date="2021-02" db="EMBL/GenBank/DDBJ databases">
        <authorList>
            <person name="Nowell W R."/>
        </authorList>
    </citation>
    <scope>NUCLEOTIDE SEQUENCE</scope>
</reference>
<proteinExistence type="inferred from homology"/>
<accession>A0A813ZTW8</accession>
<dbReference type="InterPro" id="IPR051722">
    <property type="entry name" value="Endocytosis_PI4K-reg_protein"/>
</dbReference>
<dbReference type="Proteomes" id="UP000682733">
    <property type="component" value="Unassembled WGS sequence"/>
</dbReference>
<dbReference type="InterPro" id="IPR019734">
    <property type="entry name" value="TPR_rpt"/>
</dbReference>
<dbReference type="PANTHER" id="PTHR23083">
    <property type="entry name" value="TETRATRICOPEPTIDE REPEAT PROTEIN, TPR"/>
    <property type="match status" value="1"/>
</dbReference>
<evidence type="ECO:0000313" key="7">
    <source>
        <dbReference type="Proteomes" id="UP000663829"/>
    </source>
</evidence>
<gene>
    <name evidence="3" type="ORF">GPM918_LOCUS8714</name>
    <name evidence="4" type="ORF">OVA965_LOCUS22060</name>
    <name evidence="5" type="ORF">SRO942_LOCUS8716</name>
    <name evidence="6" type="ORF">TMI583_LOCUS22771</name>
</gene>
<evidence type="ECO:0000313" key="4">
    <source>
        <dbReference type="EMBL" id="CAF1160352.1"/>
    </source>
</evidence>
<dbReference type="Gene3D" id="1.25.40.10">
    <property type="entry name" value="Tetratricopeptide repeat domain"/>
    <property type="match status" value="1"/>
</dbReference>
<dbReference type="InterPro" id="IPR011990">
    <property type="entry name" value="TPR-like_helical_dom_sf"/>
</dbReference>
<evidence type="ECO:0008006" key="8">
    <source>
        <dbReference type="Google" id="ProtNLM"/>
    </source>
</evidence>
<dbReference type="Proteomes" id="UP000681722">
    <property type="component" value="Unassembled WGS sequence"/>
</dbReference>
<protein>
    <recommendedName>
        <fullName evidence="8">Tetratricopeptide repeat protein 7B</fullName>
    </recommendedName>
</protein>
<sequence>IGHNRNRSQQPSVTGTDLDGEQMLNAQNQTLRVEDGLRAIFSLIPFDNEAIGDKSSSSMFTTQPVYFSLLKIWECLVRYYIKIDKLVEANQCLDEASRLCPLSHQLFYIRGLICDAKRELKLAKQNYNDALAIHPYHFQTLIQMTKLLIEIGNYALAEKYARDAIAVEPANYEPWYLLSLSMEARGEYEHSVDVAATAVHLEENTPLVSYTTIMRVL</sequence>
<keyword evidence="7" id="KW-1185">Reference proteome</keyword>
<dbReference type="PANTHER" id="PTHR23083:SF464">
    <property type="entry name" value="TETRATRICOPEPTIDE REPEAT DOMAIN 7, ISOFORM A"/>
    <property type="match status" value="1"/>
</dbReference>
<dbReference type="EMBL" id="CAJNOK010012289">
    <property type="protein sequence ID" value="CAF1160352.1"/>
    <property type="molecule type" value="Genomic_DNA"/>
</dbReference>
<dbReference type="EMBL" id="CAJOBA010033811">
    <property type="protein sequence ID" value="CAF3972007.1"/>
    <property type="molecule type" value="Genomic_DNA"/>
</dbReference>
<dbReference type="GO" id="GO:0005886">
    <property type="term" value="C:plasma membrane"/>
    <property type="evidence" value="ECO:0007669"/>
    <property type="project" value="TreeGrafter"/>
</dbReference>
<dbReference type="EMBL" id="CAJOBC010001548">
    <property type="protein sequence ID" value="CAF3684810.1"/>
    <property type="molecule type" value="Genomic_DNA"/>
</dbReference>
<dbReference type="AlphaFoldDB" id="A0A813ZTW8"/>
<evidence type="ECO:0000313" key="5">
    <source>
        <dbReference type="EMBL" id="CAF3684810.1"/>
    </source>
</evidence>
<evidence type="ECO:0000256" key="1">
    <source>
        <dbReference type="ARBA" id="ARBA00002550"/>
    </source>
</evidence>
<comment type="similarity">
    <text evidence="2">Belongs to the YPP1 family.</text>
</comment>
<comment type="caution">
    <text evidence="3">The sequence shown here is derived from an EMBL/GenBank/DDBJ whole genome shotgun (WGS) entry which is preliminary data.</text>
</comment>
<comment type="function">
    <text evidence="1">Involved in endocytosis.</text>
</comment>
<dbReference type="SUPFAM" id="SSF48452">
    <property type="entry name" value="TPR-like"/>
    <property type="match status" value="1"/>
</dbReference>
<dbReference type="Proteomes" id="UP000677228">
    <property type="component" value="Unassembled WGS sequence"/>
</dbReference>
<evidence type="ECO:0000313" key="6">
    <source>
        <dbReference type="EMBL" id="CAF3972007.1"/>
    </source>
</evidence>
<organism evidence="3 7">
    <name type="scientific">Didymodactylos carnosus</name>
    <dbReference type="NCBI Taxonomy" id="1234261"/>
    <lineage>
        <taxon>Eukaryota</taxon>
        <taxon>Metazoa</taxon>
        <taxon>Spiralia</taxon>
        <taxon>Gnathifera</taxon>
        <taxon>Rotifera</taxon>
        <taxon>Eurotatoria</taxon>
        <taxon>Bdelloidea</taxon>
        <taxon>Philodinida</taxon>
        <taxon>Philodinidae</taxon>
        <taxon>Didymodactylos</taxon>
    </lineage>
</organism>
<dbReference type="GO" id="GO:0072659">
    <property type="term" value="P:protein localization to plasma membrane"/>
    <property type="evidence" value="ECO:0007669"/>
    <property type="project" value="TreeGrafter"/>
</dbReference>
<feature type="non-terminal residue" evidence="3">
    <location>
        <position position="1"/>
    </location>
</feature>
<dbReference type="OrthoDB" id="29013at2759"/>
<evidence type="ECO:0000313" key="3">
    <source>
        <dbReference type="EMBL" id="CAF0902547.1"/>
    </source>
</evidence>